<evidence type="ECO:0000259" key="5">
    <source>
        <dbReference type="Pfam" id="PF08669"/>
    </source>
</evidence>
<evidence type="ECO:0000256" key="2">
    <source>
        <dbReference type="ARBA" id="ARBA00023002"/>
    </source>
</evidence>
<dbReference type="Gene3D" id="3.30.1360.120">
    <property type="entry name" value="Probable tRNA modification gtpase trme, domain 1"/>
    <property type="match status" value="1"/>
</dbReference>
<dbReference type="InterPro" id="IPR027266">
    <property type="entry name" value="TrmE/GcvT-like"/>
</dbReference>
<feature type="domain" description="GCVT N-terminal" evidence="4">
    <location>
        <begin position="426"/>
        <end position="697"/>
    </location>
</feature>
<keyword evidence="2" id="KW-0560">Oxidoreductase</keyword>
<dbReference type="SUPFAM" id="SSF103025">
    <property type="entry name" value="Folate-binding domain"/>
    <property type="match status" value="1"/>
</dbReference>
<feature type="domain" description="Aminomethyltransferase C-terminal" evidence="5">
    <location>
        <begin position="716"/>
        <end position="795"/>
    </location>
</feature>
<dbReference type="Pfam" id="PF01571">
    <property type="entry name" value="GCV_T"/>
    <property type="match status" value="1"/>
</dbReference>
<dbReference type="PANTHER" id="PTHR43757:SF2">
    <property type="entry name" value="AMINOMETHYLTRANSFERASE, MITOCHONDRIAL"/>
    <property type="match status" value="1"/>
</dbReference>
<name>A0A090FX70_MESPL</name>
<gene>
    <name evidence="7" type="ORF">MPLDJ20_80321</name>
</gene>
<dbReference type="AlphaFoldDB" id="A0A090FX70"/>
<dbReference type="Gene3D" id="3.30.9.10">
    <property type="entry name" value="D-Amino Acid Oxidase, subunit A, domain 2"/>
    <property type="match status" value="1"/>
</dbReference>
<dbReference type="InterPro" id="IPR029043">
    <property type="entry name" value="GcvT/YgfZ_C"/>
</dbReference>
<feature type="domain" description="FAD dependent oxidoreductase" evidence="3">
    <location>
        <begin position="7"/>
        <end position="365"/>
    </location>
</feature>
<protein>
    <submittedName>
        <fullName evidence="7">Putative dimethylglycine dehydrogenase</fullName>
    </submittedName>
</protein>
<evidence type="ECO:0000259" key="3">
    <source>
        <dbReference type="Pfam" id="PF01266"/>
    </source>
</evidence>
<dbReference type="InterPro" id="IPR013977">
    <property type="entry name" value="GcvT_C"/>
</dbReference>
<dbReference type="Pfam" id="PF16350">
    <property type="entry name" value="FAO_M"/>
    <property type="match status" value="1"/>
</dbReference>
<dbReference type="SUPFAM" id="SSF51905">
    <property type="entry name" value="FAD/NAD(P)-binding domain"/>
    <property type="match status" value="1"/>
</dbReference>
<evidence type="ECO:0000259" key="4">
    <source>
        <dbReference type="Pfam" id="PF01571"/>
    </source>
</evidence>
<dbReference type="InterPro" id="IPR036188">
    <property type="entry name" value="FAD/NAD-bd_sf"/>
</dbReference>
<dbReference type="InterPro" id="IPR028896">
    <property type="entry name" value="GcvT/YgfZ/DmdA"/>
</dbReference>
<dbReference type="InterPro" id="IPR006222">
    <property type="entry name" value="GCVT_N"/>
</dbReference>
<dbReference type="GO" id="GO:0016491">
    <property type="term" value="F:oxidoreductase activity"/>
    <property type="evidence" value="ECO:0007669"/>
    <property type="project" value="UniProtKB-KW"/>
</dbReference>
<dbReference type="Pfam" id="PF08669">
    <property type="entry name" value="GCV_T_C"/>
    <property type="match status" value="1"/>
</dbReference>
<evidence type="ECO:0000256" key="1">
    <source>
        <dbReference type="ARBA" id="ARBA00008609"/>
    </source>
</evidence>
<dbReference type="SUPFAM" id="SSF101790">
    <property type="entry name" value="Aminomethyltransferase beta-barrel domain"/>
    <property type="match status" value="1"/>
</dbReference>
<evidence type="ECO:0000313" key="7">
    <source>
        <dbReference type="EMBL" id="CDX46325.1"/>
    </source>
</evidence>
<dbReference type="Gene3D" id="2.40.30.110">
    <property type="entry name" value="Aminomethyltransferase beta-barrel domains"/>
    <property type="match status" value="1"/>
</dbReference>
<dbReference type="Gene3D" id="3.50.50.60">
    <property type="entry name" value="FAD/NAD(P)-binding domain"/>
    <property type="match status" value="1"/>
</dbReference>
<reference evidence="7 8" key="1">
    <citation type="submission" date="2014-08" db="EMBL/GenBank/DDBJ databases">
        <authorList>
            <person name="Moulin Lionel"/>
        </authorList>
    </citation>
    <scope>NUCLEOTIDE SEQUENCE [LARGE SCALE GENOMIC DNA]</scope>
</reference>
<organism evidence="7 8">
    <name type="scientific">Mesorhizobium plurifarium</name>
    <dbReference type="NCBI Taxonomy" id="69974"/>
    <lineage>
        <taxon>Bacteria</taxon>
        <taxon>Pseudomonadati</taxon>
        <taxon>Pseudomonadota</taxon>
        <taxon>Alphaproteobacteria</taxon>
        <taxon>Hyphomicrobiales</taxon>
        <taxon>Phyllobacteriaceae</taxon>
        <taxon>Mesorhizobium</taxon>
    </lineage>
</organism>
<dbReference type="Gene3D" id="3.30.70.1400">
    <property type="entry name" value="Aminomethyltransferase beta-barrel domains"/>
    <property type="match status" value="1"/>
</dbReference>
<dbReference type="GeneID" id="31893767"/>
<evidence type="ECO:0000259" key="6">
    <source>
        <dbReference type="Pfam" id="PF16350"/>
    </source>
</evidence>
<proteinExistence type="inferred from homology"/>
<dbReference type="EMBL" id="CCNB01000045">
    <property type="protein sequence ID" value="CDX46325.1"/>
    <property type="molecule type" value="Genomic_DNA"/>
</dbReference>
<evidence type="ECO:0000313" key="8">
    <source>
        <dbReference type="Proteomes" id="UP000046373"/>
    </source>
</evidence>
<comment type="similarity">
    <text evidence="1">Belongs to the GcvT family.</text>
</comment>
<dbReference type="Proteomes" id="UP000046373">
    <property type="component" value="Unassembled WGS sequence"/>
</dbReference>
<feature type="domain" description="FAD dependent oxidoreductase central" evidence="6">
    <location>
        <begin position="368"/>
        <end position="422"/>
    </location>
</feature>
<dbReference type="SUPFAM" id="SSF54373">
    <property type="entry name" value="FAD-linked reductases, C-terminal domain"/>
    <property type="match status" value="1"/>
</dbReference>
<accession>A0A090FX70</accession>
<dbReference type="InterPro" id="IPR032503">
    <property type="entry name" value="FAO_M"/>
</dbReference>
<sequence>MKLHYRAVVIGGGVVGASVLYHLTRFGWSDVALIERAELTAGSTWHAAAGFHALNADPNVAALQDYTIKLYREIEAESGQNAGLHMTGGVNMASDPQRWEWLKSAWAVFQSVGIETARLVTPEEIKEICPIVDVNGVLGGLYDSNEGHLDPYGTTHAYAGAAKKRGADVILRNRVVELKQRADGGWDVVTEKGTIVAEHVVNAGGLWAKQVGLMAGVDLPVTPMEHHYFVTEDIPEVAALDKELGLAVDLDGFSYLRQERKGVLLGVYEQNPKHWNMDGAPWDYGIELIPEDIDRISPELAKAYERFPCLAKAGIRKWVNGAFTFTPDGNPLVGPVRGLSNYWVACGVMAGFSQGGGVGKSLAEWMIHGEPEADIFGMDIARYGAFAANREYLRQTTGQFYARRFVMTFPNERLPAGRPLKRPGAYEGMNAAGAEWTASWGLEIPAYFAPMGFREETTLKRSNAFEIVGDEVLQVRRAAGLVDTTAFSRYAVSGPGAAAWLDRLLACRLPKPGRAKLAPMLGSDGRLKGDLTVLNWGGGEYWIMGSYYLREFHMRWFEAHIAEGVSVTDISDAMSGFLVTGPNARRIVERTTHQDVSAAALPFMACGEFDIGMVRARVARLSIAGELGFEINCPATLHSALRETLLAAGEDLGLAEIGYYALNSLRLEKSFGIWSREFTQGYTPGQTGLDRFIAFDKGDFIGRQAALKEREAGVSRRIVTLEVDAVDADASGFEPVWSKGRRVGFVTSGGYGYTLRKSVALALLDDGFAGEGTELSVHIVGVERPARVIAASPYDAEGKAMRQ</sequence>
<dbReference type="Pfam" id="PF01266">
    <property type="entry name" value="DAO"/>
    <property type="match status" value="1"/>
</dbReference>
<dbReference type="InterPro" id="IPR006076">
    <property type="entry name" value="FAD-dep_OxRdtase"/>
</dbReference>
<dbReference type="PANTHER" id="PTHR43757">
    <property type="entry name" value="AMINOMETHYLTRANSFERASE"/>
    <property type="match status" value="1"/>
</dbReference>